<comment type="cofactor">
    <cofactor evidence="1 11">
        <name>FAD</name>
        <dbReference type="ChEBI" id="CHEBI:57692"/>
    </cofactor>
</comment>
<evidence type="ECO:0000256" key="7">
    <source>
        <dbReference type="ARBA" id="ARBA00023002"/>
    </source>
</evidence>
<keyword evidence="10 11" id="KW-0472">Membrane</keyword>
<keyword evidence="4 11" id="KW-0831">Ubiquinone biosynthesis</keyword>
<comment type="function">
    <text evidence="11">FAD-dependent monooxygenase required for two non-consecutive steps during ubiquinone biosynthesis. Required for the C5-ring hydroxylation during ubiquinone biosynthesis by catalyzing the hydroxylation of 4-hydroxy-3-(all-trans-polyprenyl)benzoic acid to 3,4-dihydroxy-5-(all-trans-polyprenyl)benzoic acid. Also acts downstream of coq4, for the C1-hydroxylation during ubiquinone biosynthesis by catalyzing the hydroxylation of 2-methoxy-6-(all-trans-polyprenyl)phenol to 2-methoxy-6-(all-trans-polyprenyl)benzene-1,4-diol. The electrons required for the hydroxylation reaction are funneled indirectly to coq6 from NADPH via a ferredoxin/ferredoxin reductase system.</text>
</comment>
<dbReference type="FunFam" id="3.50.50.60:FF:000245">
    <property type="entry name" value="Ubiquinone biosynthesis monooxygenase COQ6, mitochondrial"/>
    <property type="match status" value="1"/>
</dbReference>
<dbReference type="PRINTS" id="PR00420">
    <property type="entry name" value="RNGMNOXGNASE"/>
</dbReference>
<keyword evidence="3 11" id="KW-0285">Flavoprotein</keyword>
<dbReference type="FunFam" id="3.50.50.60:FF:000021">
    <property type="entry name" value="Ubiquinone biosynthesis monooxygenase COQ6"/>
    <property type="match status" value="1"/>
</dbReference>
<dbReference type="PANTHER" id="PTHR43876:SF7">
    <property type="entry name" value="UBIQUINONE BIOSYNTHESIS MONOOXYGENASE COQ6, MITOCHONDRIAL"/>
    <property type="match status" value="1"/>
</dbReference>
<comment type="subunit">
    <text evidence="11">Component of a multi-subunit COQ enzyme complex, composed of at least COQ3, COQ4, COQ5, COQ6, COQ7 and COQ9.</text>
</comment>
<dbReference type="InterPro" id="IPR051205">
    <property type="entry name" value="UbiH/COQ6_monooxygenase"/>
</dbReference>
<dbReference type="SUPFAM" id="SSF51905">
    <property type="entry name" value="FAD/NAD(P)-binding domain"/>
    <property type="match status" value="1"/>
</dbReference>
<keyword evidence="6 11" id="KW-0274">FAD</keyword>
<dbReference type="AlphaFoldDB" id="A0AA38RBC8"/>
<evidence type="ECO:0000256" key="11">
    <source>
        <dbReference type="HAMAP-Rule" id="MF_03193"/>
    </source>
</evidence>
<dbReference type="GO" id="GO:0071949">
    <property type="term" value="F:FAD binding"/>
    <property type="evidence" value="ECO:0007669"/>
    <property type="project" value="InterPro"/>
</dbReference>
<dbReference type="HAMAP" id="MF_03193">
    <property type="entry name" value="COQ6_monooxygenase"/>
    <property type="match status" value="1"/>
</dbReference>
<comment type="catalytic activity">
    <reaction evidence="11">
        <text>a 2-methoxy-6-(all-trans-polyprenyl)phenol + 2 reduced [2Fe-2S]-[ferredoxin] + O2 + 2 H(+) = a 2-methoxy-6-(all-trans-polyprenyl)benzene-1,4-diol + 2 oxidized [2Fe-2S]-[ferredoxin] + H2O</text>
        <dbReference type="Rhea" id="RHEA:81183"/>
        <dbReference type="Rhea" id="RHEA-COMP:9551"/>
        <dbReference type="Rhea" id="RHEA-COMP:10000"/>
        <dbReference type="Rhea" id="RHEA-COMP:10001"/>
        <dbReference type="Rhea" id="RHEA-COMP:10858"/>
        <dbReference type="ChEBI" id="CHEBI:15377"/>
        <dbReference type="ChEBI" id="CHEBI:15378"/>
        <dbReference type="ChEBI" id="CHEBI:15379"/>
        <dbReference type="ChEBI" id="CHEBI:33737"/>
        <dbReference type="ChEBI" id="CHEBI:33738"/>
        <dbReference type="ChEBI" id="CHEBI:62731"/>
        <dbReference type="ChEBI" id="CHEBI:84166"/>
        <dbReference type="EC" id="1.14.15.46"/>
    </reaction>
</comment>
<keyword evidence="14" id="KW-1185">Reference proteome</keyword>
<dbReference type="NCBIfam" id="TIGR01988">
    <property type="entry name" value="Ubi-OHases"/>
    <property type="match status" value="1"/>
</dbReference>
<comment type="pathway">
    <text evidence="11">Cofactor biosynthesis; ubiquinone biosynthesis.</text>
</comment>
<dbReference type="Proteomes" id="UP001174694">
    <property type="component" value="Unassembled WGS sequence"/>
</dbReference>
<comment type="catalytic activity">
    <reaction evidence="11">
        <text>a 4-hydroxy-3-(all-trans-polyprenyl)benzoate + 2 reduced [2Fe-2S]-[ferredoxin] + O2 + 2 H(+) = a 3,4-dihydroxy-5-(all-trans-polyprenyl)benzoate + 2 oxidized [2Fe-2S]-[ferredoxin] + H2O</text>
        <dbReference type="Rhea" id="RHEA:81195"/>
        <dbReference type="Rhea" id="RHEA-COMP:9514"/>
        <dbReference type="Rhea" id="RHEA-COMP:10000"/>
        <dbReference type="Rhea" id="RHEA-COMP:10001"/>
        <dbReference type="Rhea" id="RHEA-COMP:10930"/>
        <dbReference type="ChEBI" id="CHEBI:15377"/>
        <dbReference type="ChEBI" id="CHEBI:15378"/>
        <dbReference type="ChEBI" id="CHEBI:15379"/>
        <dbReference type="ChEBI" id="CHEBI:33737"/>
        <dbReference type="ChEBI" id="CHEBI:33738"/>
        <dbReference type="ChEBI" id="CHEBI:64694"/>
        <dbReference type="ChEBI" id="CHEBI:78396"/>
        <dbReference type="EC" id="1.14.15.45"/>
    </reaction>
</comment>
<comment type="subcellular location">
    <subcellularLocation>
        <location evidence="11">Mitochondrion inner membrane</location>
        <topology evidence="11">Peripheral membrane protein</topology>
        <orientation evidence="11">Matrix side</orientation>
    </subcellularLocation>
</comment>
<dbReference type="PROSITE" id="PS01304">
    <property type="entry name" value="UBIH"/>
    <property type="match status" value="1"/>
</dbReference>
<comment type="caution">
    <text evidence="13">The sequence shown here is derived from an EMBL/GenBank/DDBJ whole genome shotgun (WGS) entry which is preliminary data.</text>
</comment>
<dbReference type="InterPro" id="IPR002938">
    <property type="entry name" value="FAD-bd"/>
</dbReference>
<evidence type="ECO:0000256" key="6">
    <source>
        <dbReference type="ARBA" id="ARBA00022827"/>
    </source>
</evidence>
<keyword evidence="8 11" id="KW-0503">Monooxygenase</keyword>
<dbReference type="GO" id="GO:0120538">
    <property type="term" value="F:2-methoxy-6-polyprenolphenol 4-hydroxylase activity"/>
    <property type="evidence" value="ECO:0007669"/>
    <property type="project" value="UniProtKB-EC"/>
</dbReference>
<dbReference type="InterPro" id="IPR018168">
    <property type="entry name" value="Ubi_Hdrlase_CS"/>
</dbReference>
<dbReference type="PANTHER" id="PTHR43876">
    <property type="entry name" value="UBIQUINONE BIOSYNTHESIS MONOOXYGENASE COQ6, MITOCHONDRIAL"/>
    <property type="match status" value="1"/>
</dbReference>
<sequence>MDAVLRRYGARYVCRSCFRRAGQQLRRSYASTSNAKPDIYDVVCVGGGPAGLSLLTALRSNPATSNLRVALVEAQDLSKIRSWTLPADRYSNRCSSLTPSSARFLQYIGGWHHMKQERIQAYQEMQVWDGLTDARIEFDWEGGSGKTIAYMIENLNITSGLLRRLDELGSVSTFDNTRVEDITFGKEVDGLNLSEWPVVHLSGGKQLWARLLVGADGANSPVRSFAGIEARGWDYGRHGVVASLALEGEGWGGEYNKIAYQRFLPTGPVAMLPLPGNCSTLVWSTTPENAAVLKKLSPEDFVAMVNAAFRLNPADLAYLHTMSSGQAEEVSWRLQHTPYDPEQIPLAVTDVQEGTVASFPLKLKHADTYIGERVALVGDAAHTIHPLAGQGLNQGQGDVQSLARTIEYAVTHGQDLGSRMSLEPYPAERYATNHVILGVCDKLHKLYSVGSGPLVPLRHLGLNAVNAMKPVKDFFMNEASGNGIKLF</sequence>
<keyword evidence="5 11" id="KW-0999">Mitochondrion inner membrane</keyword>
<dbReference type="InterPro" id="IPR036188">
    <property type="entry name" value="FAD/NAD-bd_sf"/>
</dbReference>
<evidence type="ECO:0000256" key="4">
    <source>
        <dbReference type="ARBA" id="ARBA00022688"/>
    </source>
</evidence>
<evidence type="ECO:0000256" key="2">
    <source>
        <dbReference type="ARBA" id="ARBA00005349"/>
    </source>
</evidence>
<accession>A0AA38RBC8</accession>
<evidence type="ECO:0000256" key="5">
    <source>
        <dbReference type="ARBA" id="ARBA00022792"/>
    </source>
</evidence>
<protein>
    <recommendedName>
        <fullName evidence="11">Ubiquinone biosynthesis monooxygenase COQ6, mitochondrial</fullName>
        <ecNumber evidence="11">1.14.15.45</ecNumber>
    </recommendedName>
    <alternativeName>
        <fullName evidence="11">2-methoxy-6-polyprenolphenol 4-hydroxylase</fullName>
        <ecNumber evidence="11">1.14.15.46</ecNumber>
    </alternativeName>
</protein>
<feature type="domain" description="FAD-binding" evidence="12">
    <location>
        <begin position="40"/>
        <end position="429"/>
    </location>
</feature>
<dbReference type="InterPro" id="IPR010971">
    <property type="entry name" value="UbiH/COQ6"/>
</dbReference>
<dbReference type="EC" id="1.14.15.45" evidence="11"/>
<evidence type="ECO:0000313" key="14">
    <source>
        <dbReference type="Proteomes" id="UP001174694"/>
    </source>
</evidence>
<proteinExistence type="inferred from homology"/>
<dbReference type="Pfam" id="PF01494">
    <property type="entry name" value="FAD_binding_3"/>
    <property type="match status" value="1"/>
</dbReference>
<evidence type="ECO:0000259" key="12">
    <source>
        <dbReference type="Pfam" id="PF01494"/>
    </source>
</evidence>
<evidence type="ECO:0000256" key="9">
    <source>
        <dbReference type="ARBA" id="ARBA00023128"/>
    </source>
</evidence>
<organism evidence="13 14">
    <name type="scientific">Pleurostoma richardsiae</name>
    <dbReference type="NCBI Taxonomy" id="41990"/>
    <lineage>
        <taxon>Eukaryota</taxon>
        <taxon>Fungi</taxon>
        <taxon>Dikarya</taxon>
        <taxon>Ascomycota</taxon>
        <taxon>Pezizomycotina</taxon>
        <taxon>Sordariomycetes</taxon>
        <taxon>Sordariomycetidae</taxon>
        <taxon>Calosphaeriales</taxon>
        <taxon>Pleurostomataceae</taxon>
        <taxon>Pleurostoma</taxon>
    </lineage>
</organism>
<keyword evidence="9 11" id="KW-0496">Mitochondrion</keyword>
<dbReference type="GO" id="GO:0016712">
    <property type="term" value="F:oxidoreductase activity, acting on paired donors, with incorporation or reduction of molecular oxygen, reduced flavin or flavoprotein as one donor, and incorporation of one atom of oxygen"/>
    <property type="evidence" value="ECO:0007669"/>
    <property type="project" value="UniProtKB-UniRule"/>
</dbReference>
<keyword evidence="7 11" id="KW-0560">Oxidoreductase</keyword>
<dbReference type="Gene3D" id="3.50.50.60">
    <property type="entry name" value="FAD/NAD(P)-binding domain"/>
    <property type="match status" value="2"/>
</dbReference>
<comment type="similarity">
    <text evidence="2 11">Belongs to the UbiH/COQ6 family.</text>
</comment>
<evidence type="ECO:0000256" key="3">
    <source>
        <dbReference type="ARBA" id="ARBA00022630"/>
    </source>
</evidence>
<reference evidence="13" key="1">
    <citation type="submission" date="2022-07" db="EMBL/GenBank/DDBJ databases">
        <title>Fungi with potential for degradation of polypropylene.</title>
        <authorList>
            <person name="Gostincar C."/>
        </authorList>
    </citation>
    <scope>NUCLEOTIDE SEQUENCE</scope>
    <source>
        <strain evidence="13">EXF-13308</strain>
    </source>
</reference>
<dbReference type="EC" id="1.14.15.46" evidence="11"/>
<gene>
    <name evidence="11" type="primary">COQ6</name>
    <name evidence="13" type="ORF">NKR23_g7381</name>
</gene>
<evidence type="ECO:0000256" key="8">
    <source>
        <dbReference type="ARBA" id="ARBA00023033"/>
    </source>
</evidence>
<evidence type="ECO:0000256" key="1">
    <source>
        <dbReference type="ARBA" id="ARBA00001974"/>
    </source>
</evidence>
<dbReference type="GO" id="GO:0106364">
    <property type="term" value="F:4-hydroxy-3-all-trans-polyprenylbenzoate oxygenase activity"/>
    <property type="evidence" value="ECO:0007669"/>
    <property type="project" value="UniProtKB-EC"/>
</dbReference>
<dbReference type="InterPro" id="IPR000689">
    <property type="entry name" value="UbQ_mOase_COQ6"/>
</dbReference>
<dbReference type="GO" id="GO:0031314">
    <property type="term" value="C:extrinsic component of mitochondrial inner membrane"/>
    <property type="evidence" value="ECO:0007669"/>
    <property type="project" value="UniProtKB-UniRule"/>
</dbReference>
<evidence type="ECO:0000256" key="10">
    <source>
        <dbReference type="ARBA" id="ARBA00023136"/>
    </source>
</evidence>
<name>A0AA38RBC8_9PEZI</name>
<evidence type="ECO:0000313" key="13">
    <source>
        <dbReference type="EMBL" id="KAJ9142082.1"/>
    </source>
</evidence>
<dbReference type="EMBL" id="JANBVO010000023">
    <property type="protein sequence ID" value="KAJ9142082.1"/>
    <property type="molecule type" value="Genomic_DNA"/>
</dbReference>